<protein>
    <submittedName>
        <fullName evidence="2">Cell wall binding repeat-containing protein</fullName>
    </submittedName>
</protein>
<keyword evidence="1" id="KW-1133">Transmembrane helix</keyword>
<dbReference type="EMBL" id="CEKZ01000024">
    <property type="protein sequence ID" value="CEQ05269.1"/>
    <property type="molecule type" value="Genomic_DNA"/>
</dbReference>
<gene>
    <name evidence="2" type="ORF">R28058_29861</name>
</gene>
<evidence type="ECO:0000313" key="3">
    <source>
        <dbReference type="Proteomes" id="UP000049127"/>
    </source>
</evidence>
<keyword evidence="1" id="KW-0812">Transmembrane</keyword>
<keyword evidence="1" id="KW-0472">Membrane</keyword>
<name>A0A0C7GCE2_PARSO</name>
<feature type="transmembrane region" description="Helical" evidence="1">
    <location>
        <begin position="6"/>
        <end position="27"/>
    </location>
</feature>
<dbReference type="PROSITE" id="PS51257">
    <property type="entry name" value="PROKAR_LIPOPROTEIN"/>
    <property type="match status" value="1"/>
</dbReference>
<evidence type="ECO:0000256" key="1">
    <source>
        <dbReference type="SAM" id="Phobius"/>
    </source>
</evidence>
<organism evidence="2 3">
    <name type="scientific">Paraclostridium sordellii</name>
    <name type="common">Clostridium sordellii</name>
    <dbReference type="NCBI Taxonomy" id="1505"/>
    <lineage>
        <taxon>Bacteria</taxon>
        <taxon>Bacillati</taxon>
        <taxon>Bacillota</taxon>
        <taxon>Clostridia</taxon>
        <taxon>Peptostreptococcales</taxon>
        <taxon>Peptostreptococcaceae</taxon>
        <taxon>Paraclostridium</taxon>
    </lineage>
</organism>
<evidence type="ECO:0000313" key="2">
    <source>
        <dbReference type="EMBL" id="CEQ05269.1"/>
    </source>
</evidence>
<dbReference type="AlphaFoldDB" id="A0A0C7GCE2"/>
<dbReference type="Proteomes" id="UP000049127">
    <property type="component" value="Unassembled WGS sequence"/>
</dbReference>
<proteinExistence type="predicted"/>
<accession>A0A0C7GCE2</accession>
<dbReference type="OrthoDB" id="1758127at2"/>
<sequence length="121" mass="13482">MKLYGLLVVSIVISGFLIIGCASSLSFENKDNKDNVKSNAISVSNTKEKLSKEDAVELVKEYLKNEKSYIPNFIEVDNISGDVYIVHAYDVITNKEESHVATSGWFEVNMYTGKIIDILKG</sequence>
<reference evidence="2 3" key="1">
    <citation type="submission" date="2015-01" db="EMBL/GenBank/DDBJ databases">
        <authorList>
            <person name="Aslett A.Martin."/>
            <person name="De Silva Nishadi"/>
        </authorList>
    </citation>
    <scope>NUCLEOTIDE SEQUENCE [LARGE SCALE GENOMIC DNA]</scope>
    <source>
        <strain evidence="2 3">R28058</strain>
    </source>
</reference>
<dbReference type="RefSeq" id="WP_055343129.1">
    <property type="nucleotide sequence ID" value="NZ_CDNI01000024.1"/>
</dbReference>